<reference evidence="3 4" key="1">
    <citation type="submission" date="2019-10" db="EMBL/GenBank/DDBJ databases">
        <title>Rudanella paleaurantiibacter sp. nov., isolated from sludge.</title>
        <authorList>
            <person name="Xu S.Q."/>
        </authorList>
    </citation>
    <scope>NUCLEOTIDE SEQUENCE [LARGE SCALE GENOMIC DNA]</scope>
    <source>
        <strain evidence="3 4">HX-22-17</strain>
    </source>
</reference>
<proteinExistence type="predicted"/>
<dbReference type="AlphaFoldDB" id="A0A7J5TSP7"/>
<keyword evidence="2" id="KW-0812">Transmembrane</keyword>
<organism evidence="3 4">
    <name type="scientific">Rudanella paleaurantiibacter</name>
    <dbReference type="NCBI Taxonomy" id="2614655"/>
    <lineage>
        <taxon>Bacteria</taxon>
        <taxon>Pseudomonadati</taxon>
        <taxon>Bacteroidota</taxon>
        <taxon>Cytophagia</taxon>
        <taxon>Cytophagales</taxon>
        <taxon>Cytophagaceae</taxon>
        <taxon>Rudanella</taxon>
    </lineage>
</organism>
<dbReference type="EMBL" id="WELI01000015">
    <property type="protein sequence ID" value="KAB7726438.1"/>
    <property type="molecule type" value="Genomic_DNA"/>
</dbReference>
<sequence>MTSSPTHPDMDTLCPDRPRAAPTNKFYSSNPYWSRGPKPSAETEQAKPSKEVPSLPVSQTDDLPPHLIAGLLEAIEKMGQTQQEQLTRHLTEWLPQVPATLTPALEQHLDKLVPKVVRVEQPGSALLKLVRYLTGGIAVAGLLVGGLVFVSLQTRQQRDTYAAGYWQHRYVSAQTAVARTAPLQRLLSDADSLYQSPSFNAELQRLESILDTRKQQYQLYLREQELTHSGRP</sequence>
<feature type="region of interest" description="Disordered" evidence="1">
    <location>
        <begin position="1"/>
        <end position="60"/>
    </location>
</feature>
<keyword evidence="4" id="KW-1185">Reference proteome</keyword>
<evidence type="ECO:0000256" key="1">
    <source>
        <dbReference type="SAM" id="MobiDB-lite"/>
    </source>
</evidence>
<evidence type="ECO:0000313" key="3">
    <source>
        <dbReference type="EMBL" id="KAB7726438.1"/>
    </source>
</evidence>
<dbReference type="Proteomes" id="UP000488299">
    <property type="component" value="Unassembled WGS sequence"/>
</dbReference>
<gene>
    <name evidence="3" type="ORF">F5984_24260</name>
</gene>
<accession>A0A7J5TSP7</accession>
<keyword evidence="2" id="KW-1133">Transmembrane helix</keyword>
<comment type="caution">
    <text evidence="3">The sequence shown here is derived from an EMBL/GenBank/DDBJ whole genome shotgun (WGS) entry which is preliminary data.</text>
</comment>
<feature type="transmembrane region" description="Helical" evidence="2">
    <location>
        <begin position="132"/>
        <end position="152"/>
    </location>
</feature>
<keyword evidence="2" id="KW-0472">Membrane</keyword>
<evidence type="ECO:0000256" key="2">
    <source>
        <dbReference type="SAM" id="Phobius"/>
    </source>
</evidence>
<protein>
    <submittedName>
        <fullName evidence="3">Uncharacterized protein</fullName>
    </submittedName>
</protein>
<name>A0A7J5TSP7_9BACT</name>
<feature type="compositionally biased region" description="Basic and acidic residues" evidence="1">
    <location>
        <begin position="8"/>
        <end position="19"/>
    </location>
</feature>
<evidence type="ECO:0000313" key="4">
    <source>
        <dbReference type="Proteomes" id="UP000488299"/>
    </source>
</evidence>